<organism evidence="8 9">
    <name type="scientific">Penicillium cf. griseofulvum</name>
    <dbReference type="NCBI Taxonomy" id="2972120"/>
    <lineage>
        <taxon>Eukaryota</taxon>
        <taxon>Fungi</taxon>
        <taxon>Dikarya</taxon>
        <taxon>Ascomycota</taxon>
        <taxon>Pezizomycotina</taxon>
        <taxon>Eurotiomycetes</taxon>
        <taxon>Eurotiomycetidae</taxon>
        <taxon>Eurotiales</taxon>
        <taxon>Aspergillaceae</taxon>
        <taxon>Penicillium</taxon>
    </lineage>
</organism>
<feature type="transmembrane region" description="Helical" evidence="6">
    <location>
        <begin position="110"/>
        <end position="132"/>
    </location>
</feature>
<dbReference type="Pfam" id="PF00909">
    <property type="entry name" value="Ammonium_transp"/>
    <property type="match status" value="1"/>
</dbReference>
<dbReference type="OrthoDB" id="534912at2759"/>
<dbReference type="SUPFAM" id="SSF111352">
    <property type="entry name" value="Ammonium transporter"/>
    <property type="match status" value="1"/>
</dbReference>
<feature type="domain" description="Ammonium transporter AmtB-like" evidence="7">
    <location>
        <begin position="19"/>
        <end position="151"/>
    </location>
</feature>
<evidence type="ECO:0000256" key="6">
    <source>
        <dbReference type="SAM" id="Phobius"/>
    </source>
</evidence>
<reference evidence="8" key="2">
    <citation type="journal article" date="2023" name="IMA Fungus">
        <title>Comparative genomic study of the Penicillium genus elucidates a diverse pangenome and 15 lateral gene transfer events.</title>
        <authorList>
            <person name="Petersen C."/>
            <person name="Sorensen T."/>
            <person name="Nielsen M.R."/>
            <person name="Sondergaard T.E."/>
            <person name="Sorensen J.L."/>
            <person name="Fitzpatrick D.A."/>
            <person name="Frisvad J.C."/>
            <person name="Nielsen K.L."/>
        </authorList>
    </citation>
    <scope>NUCLEOTIDE SEQUENCE</scope>
    <source>
        <strain evidence="8">IBT 16849</strain>
    </source>
</reference>
<dbReference type="InterPro" id="IPR024041">
    <property type="entry name" value="NH4_transpt_AmtB-like_dom"/>
</dbReference>
<sequence length="152" mass="16180">MGGCHLVSRHWPVPLLWGSPSRIKPYNTTLVSLGTTLIWLRWFRFNGGSALNASVRAMLAAFNTNTTAYMGVIGGVLVDYIKPRGKFSIVGGCGGAITGLVGIMPAAGFISVWLTTIIGTLIGFLTSIWLHIDEGIDIFKLHGIGGMGGFLT</sequence>
<dbReference type="InterPro" id="IPR029020">
    <property type="entry name" value="Ammonium/urea_transptr"/>
</dbReference>
<dbReference type="EMBL" id="JAPQKP010000003">
    <property type="protein sequence ID" value="KAJ5199637.1"/>
    <property type="molecule type" value="Genomic_DNA"/>
</dbReference>
<gene>
    <name evidence="8" type="ORF">N7472_004841</name>
</gene>
<comment type="caution">
    <text evidence="8">The sequence shown here is derived from an EMBL/GenBank/DDBJ whole genome shotgun (WGS) entry which is preliminary data.</text>
</comment>
<keyword evidence="9" id="KW-1185">Reference proteome</keyword>
<dbReference type="Gene3D" id="1.10.3430.10">
    <property type="entry name" value="Ammonium transporter AmtB like domains"/>
    <property type="match status" value="1"/>
</dbReference>
<reference evidence="8" key="1">
    <citation type="submission" date="2022-11" db="EMBL/GenBank/DDBJ databases">
        <authorList>
            <person name="Petersen C."/>
        </authorList>
    </citation>
    <scope>NUCLEOTIDE SEQUENCE</scope>
    <source>
        <strain evidence="8">IBT 16849</strain>
    </source>
</reference>
<keyword evidence="5 6" id="KW-0472">Membrane</keyword>
<evidence type="ECO:0000256" key="4">
    <source>
        <dbReference type="ARBA" id="ARBA00022989"/>
    </source>
</evidence>
<name>A0A9W9JNI5_9EURO</name>
<evidence type="ECO:0000313" key="9">
    <source>
        <dbReference type="Proteomes" id="UP001150879"/>
    </source>
</evidence>
<keyword evidence="3 6" id="KW-0812">Transmembrane</keyword>
<comment type="similarity">
    <text evidence="2">Belongs to the ammonia transporter channel (TC 1.A.11.2) family.</text>
</comment>
<dbReference type="PANTHER" id="PTHR43029:SF15">
    <property type="entry name" value="AMMONIUM TRANSPORTER"/>
    <property type="match status" value="1"/>
</dbReference>
<dbReference type="AlphaFoldDB" id="A0A9W9JNI5"/>
<dbReference type="Proteomes" id="UP001150879">
    <property type="component" value="Unassembled WGS sequence"/>
</dbReference>
<feature type="transmembrane region" description="Helical" evidence="6">
    <location>
        <begin position="87"/>
        <end position="104"/>
    </location>
</feature>
<feature type="transmembrane region" description="Helical" evidence="6">
    <location>
        <begin position="57"/>
        <end position="80"/>
    </location>
</feature>
<dbReference type="GO" id="GO:0008519">
    <property type="term" value="F:ammonium channel activity"/>
    <property type="evidence" value="ECO:0007669"/>
    <property type="project" value="InterPro"/>
</dbReference>
<evidence type="ECO:0000256" key="1">
    <source>
        <dbReference type="ARBA" id="ARBA00004141"/>
    </source>
</evidence>
<evidence type="ECO:0000256" key="2">
    <source>
        <dbReference type="ARBA" id="ARBA00005887"/>
    </source>
</evidence>
<evidence type="ECO:0000313" key="8">
    <source>
        <dbReference type="EMBL" id="KAJ5199637.1"/>
    </source>
</evidence>
<evidence type="ECO:0000259" key="7">
    <source>
        <dbReference type="Pfam" id="PF00909"/>
    </source>
</evidence>
<proteinExistence type="inferred from homology"/>
<keyword evidence="4 6" id="KW-1133">Transmembrane helix</keyword>
<evidence type="ECO:0000256" key="3">
    <source>
        <dbReference type="ARBA" id="ARBA00022692"/>
    </source>
</evidence>
<dbReference type="PANTHER" id="PTHR43029">
    <property type="entry name" value="AMMONIUM TRANSPORTER MEP2"/>
    <property type="match status" value="1"/>
</dbReference>
<feature type="transmembrane region" description="Helical" evidence="6">
    <location>
        <begin position="26"/>
        <end position="45"/>
    </location>
</feature>
<accession>A0A9W9JNI5</accession>
<comment type="subcellular location">
    <subcellularLocation>
        <location evidence="1">Membrane</location>
        <topology evidence="1">Multi-pass membrane protein</topology>
    </subcellularLocation>
</comment>
<dbReference type="InterPro" id="IPR001905">
    <property type="entry name" value="Ammonium_transpt"/>
</dbReference>
<evidence type="ECO:0000256" key="5">
    <source>
        <dbReference type="ARBA" id="ARBA00023136"/>
    </source>
</evidence>
<protein>
    <recommendedName>
        <fullName evidence="7">Ammonium transporter AmtB-like domain-containing protein</fullName>
    </recommendedName>
</protein>
<dbReference type="GO" id="GO:0005886">
    <property type="term" value="C:plasma membrane"/>
    <property type="evidence" value="ECO:0007669"/>
    <property type="project" value="TreeGrafter"/>
</dbReference>